<gene>
    <name evidence="7" type="ORF">MYP_3365</name>
</gene>
<feature type="transmembrane region" description="Helical" evidence="5">
    <location>
        <begin position="54"/>
        <end position="75"/>
    </location>
</feature>
<feature type="transmembrane region" description="Helical" evidence="5">
    <location>
        <begin position="87"/>
        <end position="113"/>
    </location>
</feature>
<evidence type="ECO:0000313" key="8">
    <source>
        <dbReference type="Proteomes" id="UP000030185"/>
    </source>
</evidence>
<dbReference type="OrthoDB" id="9770329at2"/>
<name>A0A098LGM0_9BACT</name>
<dbReference type="RefSeq" id="WP_045465426.1">
    <property type="nucleotide sequence ID" value="NZ_BBLT01000006.1"/>
</dbReference>
<accession>A0A098LGM0</accession>
<comment type="subcellular location">
    <subcellularLocation>
        <location evidence="1">Membrane</location>
    </subcellularLocation>
</comment>
<dbReference type="Pfam" id="PF04116">
    <property type="entry name" value="FA_hydroxylase"/>
    <property type="match status" value="1"/>
</dbReference>
<proteinExistence type="predicted"/>
<dbReference type="GO" id="GO:0016020">
    <property type="term" value="C:membrane"/>
    <property type="evidence" value="ECO:0007669"/>
    <property type="project" value="UniProtKB-SubCell"/>
</dbReference>
<evidence type="ECO:0000313" key="7">
    <source>
        <dbReference type="EMBL" id="GAL86136.1"/>
    </source>
</evidence>
<dbReference type="InterPro" id="IPR006694">
    <property type="entry name" value="Fatty_acid_hydroxylase"/>
</dbReference>
<feature type="transmembrane region" description="Helical" evidence="5">
    <location>
        <begin position="161"/>
        <end position="182"/>
    </location>
</feature>
<dbReference type="STRING" id="153721.MYP_3365"/>
<reference evidence="7 8" key="1">
    <citation type="submission" date="2014-09" db="EMBL/GenBank/DDBJ databases">
        <title>Sporocytophaga myxococcoides PG-01 genome sequencing.</title>
        <authorList>
            <person name="Liu L."/>
            <person name="Gao P.J."/>
            <person name="Chen G.J."/>
            <person name="Wang L.S."/>
        </authorList>
    </citation>
    <scope>NUCLEOTIDE SEQUENCE [LARGE SCALE GENOMIC DNA]</scope>
    <source>
        <strain evidence="7 8">PG-01</strain>
    </source>
</reference>
<dbReference type="InterPro" id="IPR050307">
    <property type="entry name" value="Sterol_Desaturase_Related"/>
</dbReference>
<dbReference type="GO" id="GO:0005506">
    <property type="term" value="F:iron ion binding"/>
    <property type="evidence" value="ECO:0007669"/>
    <property type="project" value="InterPro"/>
</dbReference>
<evidence type="ECO:0000259" key="6">
    <source>
        <dbReference type="Pfam" id="PF04116"/>
    </source>
</evidence>
<dbReference type="PANTHER" id="PTHR11863">
    <property type="entry name" value="STEROL DESATURASE"/>
    <property type="match status" value="1"/>
</dbReference>
<evidence type="ECO:0000256" key="1">
    <source>
        <dbReference type="ARBA" id="ARBA00004370"/>
    </source>
</evidence>
<dbReference type="eggNOG" id="COG3000">
    <property type="taxonomic scope" value="Bacteria"/>
</dbReference>
<keyword evidence="2 5" id="KW-0812">Transmembrane</keyword>
<feature type="domain" description="Fatty acid hydroxylase" evidence="6">
    <location>
        <begin position="95"/>
        <end position="230"/>
    </location>
</feature>
<protein>
    <recommendedName>
        <fullName evidence="6">Fatty acid hydroxylase domain-containing protein</fullName>
    </recommendedName>
</protein>
<comment type="caution">
    <text evidence="7">The sequence shown here is derived from an EMBL/GenBank/DDBJ whole genome shotgun (WGS) entry which is preliminary data.</text>
</comment>
<keyword evidence="8" id="KW-1185">Reference proteome</keyword>
<evidence type="ECO:0000256" key="4">
    <source>
        <dbReference type="ARBA" id="ARBA00023136"/>
    </source>
</evidence>
<keyword evidence="4 5" id="KW-0472">Membrane</keyword>
<dbReference type="GO" id="GO:0016491">
    <property type="term" value="F:oxidoreductase activity"/>
    <property type="evidence" value="ECO:0007669"/>
    <property type="project" value="InterPro"/>
</dbReference>
<dbReference type="Proteomes" id="UP000030185">
    <property type="component" value="Unassembled WGS sequence"/>
</dbReference>
<dbReference type="GO" id="GO:0008610">
    <property type="term" value="P:lipid biosynthetic process"/>
    <property type="evidence" value="ECO:0007669"/>
    <property type="project" value="InterPro"/>
</dbReference>
<dbReference type="EMBL" id="BBLT01000006">
    <property type="protein sequence ID" value="GAL86136.1"/>
    <property type="molecule type" value="Genomic_DNA"/>
</dbReference>
<evidence type="ECO:0000256" key="2">
    <source>
        <dbReference type="ARBA" id="ARBA00022692"/>
    </source>
</evidence>
<organism evidence="7 8">
    <name type="scientific">Sporocytophaga myxococcoides</name>
    <dbReference type="NCBI Taxonomy" id="153721"/>
    <lineage>
        <taxon>Bacteria</taxon>
        <taxon>Pseudomonadati</taxon>
        <taxon>Bacteroidota</taxon>
        <taxon>Cytophagia</taxon>
        <taxon>Cytophagales</taxon>
        <taxon>Cytophagaceae</taxon>
        <taxon>Sporocytophaga</taxon>
    </lineage>
</organism>
<sequence>MQAFFAYLERLDLVFLFLLFLLENAAIALVAVLLGFALDGLLPEMKRLISLKEIYWTCSTIFFNTLVTLTGYLLFKYGFIVFHLESSLLSIVIDFVVLIFAMDLLMYVFHRVIHQLSFVYRYHDLHHAYDTPTAISLFVLHPIEVLGFGSLWLLLLFAVDFSIYAVVIYLVLNVAMGIIGHLRKEFVPAALKHHECLQWLANTGFHVGHHQHEQHNFGFYTKVWDRLFGTLK</sequence>
<feature type="transmembrane region" description="Helical" evidence="5">
    <location>
        <begin position="14"/>
        <end position="42"/>
    </location>
</feature>
<evidence type="ECO:0000256" key="3">
    <source>
        <dbReference type="ARBA" id="ARBA00022989"/>
    </source>
</evidence>
<keyword evidence="3 5" id="KW-1133">Transmembrane helix</keyword>
<evidence type="ECO:0000256" key="5">
    <source>
        <dbReference type="SAM" id="Phobius"/>
    </source>
</evidence>
<dbReference type="AlphaFoldDB" id="A0A098LGM0"/>
<feature type="transmembrane region" description="Helical" evidence="5">
    <location>
        <begin position="134"/>
        <end position="155"/>
    </location>
</feature>